<protein>
    <submittedName>
        <fullName evidence="4">Carbon-nitrogen hydrolase family protein</fullName>
    </submittedName>
</protein>
<dbReference type="AlphaFoldDB" id="A0A516Q6A4"/>
<dbReference type="KEGG" id="mik:FOE78_19960"/>
<feature type="domain" description="CN hydrolase" evidence="3">
    <location>
        <begin position="1"/>
        <end position="225"/>
    </location>
</feature>
<gene>
    <name evidence="4" type="ORF">FOE78_19960</name>
</gene>
<evidence type="ECO:0000313" key="4">
    <source>
        <dbReference type="EMBL" id="QDP98968.1"/>
    </source>
</evidence>
<dbReference type="Pfam" id="PF00795">
    <property type="entry name" value="CN_hydrolase"/>
    <property type="match status" value="1"/>
</dbReference>
<name>A0A516Q6A4_9ACTN</name>
<keyword evidence="1 4" id="KW-0378">Hydrolase</keyword>
<dbReference type="Proteomes" id="UP000319263">
    <property type="component" value="Chromosome"/>
</dbReference>
<dbReference type="PANTHER" id="PTHR43674">
    <property type="entry name" value="NITRILASE C965.09-RELATED"/>
    <property type="match status" value="1"/>
</dbReference>
<accession>A0A516Q6A4</accession>
<evidence type="ECO:0000313" key="5">
    <source>
        <dbReference type="Proteomes" id="UP000319263"/>
    </source>
</evidence>
<dbReference type="PANTHER" id="PTHR43674:SF2">
    <property type="entry name" value="BETA-UREIDOPROPIONASE"/>
    <property type="match status" value="1"/>
</dbReference>
<dbReference type="CDD" id="cd07197">
    <property type="entry name" value="nitrilase"/>
    <property type="match status" value="1"/>
</dbReference>
<dbReference type="InterPro" id="IPR036526">
    <property type="entry name" value="C-N_Hydrolase_sf"/>
</dbReference>
<feature type="region of interest" description="Disordered" evidence="2">
    <location>
        <begin position="253"/>
        <end position="284"/>
    </location>
</feature>
<evidence type="ECO:0000256" key="1">
    <source>
        <dbReference type="ARBA" id="ARBA00022801"/>
    </source>
</evidence>
<dbReference type="GO" id="GO:0016811">
    <property type="term" value="F:hydrolase activity, acting on carbon-nitrogen (but not peptide) bonds, in linear amides"/>
    <property type="evidence" value="ECO:0007669"/>
    <property type="project" value="TreeGrafter"/>
</dbReference>
<organism evidence="4 5">
    <name type="scientific">Microlunatus elymi</name>
    <dbReference type="NCBI Taxonomy" id="2596828"/>
    <lineage>
        <taxon>Bacteria</taxon>
        <taxon>Bacillati</taxon>
        <taxon>Actinomycetota</taxon>
        <taxon>Actinomycetes</taxon>
        <taxon>Propionibacteriales</taxon>
        <taxon>Propionibacteriaceae</taxon>
        <taxon>Microlunatus</taxon>
    </lineage>
</organism>
<sequence length="284" mass="31510">MREAERHGARMIQFAEGALSSYPDKRLMSSTADLGPADWSKADWPVLEEELSRTAALAGHLRLWTVLGSVHRSTRLVRPDGERRPYNSLYVISDTGRLVHRYDKRLISHSELSYLYAPGIDPLVFEVDGWRFGTALCIEINFAEVFAEYERLDVDCVLFSSFSEDPMFGVLARGHAAANSNWMTFSVPAQCSAAVPSGVVGPDGRWIAQGPTDGTESLVVVDLDPADSEPIDIAVRHRRPWRRLVRQRLGIPHSEEPAVADTAGSDRPRTPARIAGTWCHDESG</sequence>
<reference evidence="4 5" key="1">
    <citation type="submission" date="2019-07" db="EMBL/GenBank/DDBJ databases">
        <title>Microlunatus dokdonensis sp. nov. isolated from the rhizospheric soil of the wild plant Elymus tsukushiensis.</title>
        <authorList>
            <person name="Ghim S.-Y."/>
            <person name="Hwang Y.-J."/>
            <person name="Son J.-S."/>
            <person name="Shin J.-H."/>
        </authorList>
    </citation>
    <scope>NUCLEOTIDE SEQUENCE [LARGE SCALE GENOMIC DNA]</scope>
    <source>
        <strain evidence="4 5">KUDC0627</strain>
    </source>
</reference>
<dbReference type="OrthoDB" id="9811121at2"/>
<proteinExistence type="predicted"/>
<dbReference type="InterPro" id="IPR050345">
    <property type="entry name" value="Aliph_Amidase/BUP"/>
</dbReference>
<dbReference type="InterPro" id="IPR003010">
    <property type="entry name" value="C-N_Hydrolase"/>
</dbReference>
<dbReference type="Gene3D" id="3.60.110.10">
    <property type="entry name" value="Carbon-nitrogen hydrolase"/>
    <property type="match status" value="1"/>
</dbReference>
<dbReference type="EMBL" id="CP041692">
    <property type="protein sequence ID" value="QDP98968.1"/>
    <property type="molecule type" value="Genomic_DNA"/>
</dbReference>
<dbReference type="PROSITE" id="PS50263">
    <property type="entry name" value="CN_HYDROLASE"/>
    <property type="match status" value="1"/>
</dbReference>
<evidence type="ECO:0000259" key="3">
    <source>
        <dbReference type="PROSITE" id="PS50263"/>
    </source>
</evidence>
<dbReference type="SUPFAM" id="SSF56317">
    <property type="entry name" value="Carbon-nitrogen hydrolase"/>
    <property type="match status" value="1"/>
</dbReference>
<keyword evidence="5" id="KW-1185">Reference proteome</keyword>
<evidence type="ECO:0000256" key="2">
    <source>
        <dbReference type="SAM" id="MobiDB-lite"/>
    </source>
</evidence>